<keyword evidence="4 9" id="KW-0812">Transmembrane</keyword>
<feature type="transmembrane region" description="Helical" evidence="9">
    <location>
        <begin position="36"/>
        <end position="56"/>
    </location>
</feature>
<keyword evidence="11" id="KW-1185">Reference proteome</keyword>
<evidence type="ECO:0000256" key="6">
    <source>
        <dbReference type="ARBA" id="ARBA00022989"/>
    </source>
</evidence>
<accession>A0A8J1TBA6</accession>
<protein>
    <recommendedName>
        <fullName evidence="9">Hexosyltransferase</fullName>
        <ecNumber evidence="9">2.4.1.-</ecNumber>
    </recommendedName>
</protein>
<proteinExistence type="inferred from homology"/>
<comment type="similarity">
    <text evidence="2 9">Belongs to the chondroitin N-acetylgalactosaminyltransferase family.</text>
</comment>
<evidence type="ECO:0000256" key="4">
    <source>
        <dbReference type="ARBA" id="ARBA00022692"/>
    </source>
</evidence>
<dbReference type="InterPro" id="IPR008428">
    <property type="entry name" value="Chond_GalNAc"/>
</dbReference>
<dbReference type="AlphaFoldDB" id="A0A8J1TBA6"/>
<dbReference type="EMBL" id="CAIIXF020000011">
    <property type="protein sequence ID" value="CAH1799547.1"/>
    <property type="molecule type" value="Genomic_DNA"/>
</dbReference>
<reference evidence="10" key="1">
    <citation type="submission" date="2022-03" db="EMBL/GenBank/DDBJ databases">
        <authorList>
            <person name="Martin C."/>
        </authorList>
    </citation>
    <scope>NUCLEOTIDE SEQUENCE</scope>
</reference>
<evidence type="ECO:0000313" key="10">
    <source>
        <dbReference type="EMBL" id="CAH1799547.1"/>
    </source>
</evidence>
<dbReference type="Gene3D" id="3.90.550.10">
    <property type="entry name" value="Spore Coat Polysaccharide Biosynthesis Protein SpsA, Chain A"/>
    <property type="match status" value="1"/>
</dbReference>
<dbReference type="InterPro" id="IPR029044">
    <property type="entry name" value="Nucleotide-diphossugar_trans"/>
</dbReference>
<dbReference type="GO" id="GO:0047238">
    <property type="term" value="F:glucuronosyl-N-acetylgalactosaminyl-proteoglycan 4-beta-N-acetylgalactosaminyltransferase activity"/>
    <property type="evidence" value="ECO:0007669"/>
    <property type="project" value="TreeGrafter"/>
</dbReference>
<dbReference type="PANTHER" id="PTHR12369:SF45">
    <property type="entry name" value="HEXOSYLTRANSFERASE"/>
    <property type="match status" value="1"/>
</dbReference>
<keyword evidence="3 9" id="KW-0808">Transferase</keyword>
<evidence type="ECO:0000256" key="5">
    <source>
        <dbReference type="ARBA" id="ARBA00022968"/>
    </source>
</evidence>
<organism evidence="10 11">
    <name type="scientific">Owenia fusiformis</name>
    <name type="common">Polychaete worm</name>
    <dbReference type="NCBI Taxonomy" id="6347"/>
    <lineage>
        <taxon>Eukaryota</taxon>
        <taxon>Metazoa</taxon>
        <taxon>Spiralia</taxon>
        <taxon>Lophotrochozoa</taxon>
        <taxon>Annelida</taxon>
        <taxon>Polychaeta</taxon>
        <taxon>Sedentaria</taxon>
        <taxon>Canalipalpata</taxon>
        <taxon>Sabellida</taxon>
        <taxon>Oweniida</taxon>
        <taxon>Oweniidae</taxon>
        <taxon>Owenia</taxon>
    </lineage>
</organism>
<dbReference type="EC" id="2.4.1.-" evidence="9"/>
<evidence type="ECO:0000256" key="1">
    <source>
        <dbReference type="ARBA" id="ARBA00004447"/>
    </source>
</evidence>
<dbReference type="Pfam" id="PF05679">
    <property type="entry name" value="CHGN"/>
    <property type="match status" value="1"/>
</dbReference>
<keyword evidence="7 9" id="KW-0333">Golgi apparatus</keyword>
<evidence type="ECO:0000256" key="3">
    <source>
        <dbReference type="ARBA" id="ARBA00022679"/>
    </source>
</evidence>
<dbReference type="PANTHER" id="PTHR12369">
    <property type="entry name" value="CHONDROITIN SYNTHASE"/>
    <property type="match status" value="1"/>
</dbReference>
<evidence type="ECO:0000256" key="9">
    <source>
        <dbReference type="RuleBase" id="RU364016"/>
    </source>
</evidence>
<name>A0A8J1TBA6_OWEFU</name>
<gene>
    <name evidence="10" type="ORF">OFUS_LOCUS23549</name>
</gene>
<sequence>MVKISLPKSEWYTIRRYNPTAYDAQNINKIRNYIKIIPIIALVILTVIFLLNAMLFNKVADQVTNSNDMPVDNRELLKSVVKRSERNNITSVKNNTTPKGYNNNINNSSMTKQDRMDADDIPYFLFTIDRLYLVDSGKEKNVVEKPIGLRNKDIQEVIKQGVKELNKLRQPQNLSLFTNQNFVEGIYKTIPREGSIYELQFSDQNNGFKANEYHRITLKRPMAPLQVVETARTPAPKQLIHLILPVKGRIPTLKQFLKHFIKVCVRQDRNVYLTIVNYGLEDLYRINSIVQYVKYTYNFKMIDFVTLNEPFSRGKAFQVGATRGPKTDALMFLCDIDMMFSQKFLDRCRRNTERGKSVYFPVVFNQYNPNRVYPLLGMKVPRVKRRLVINKMTGAWRDYGYGMVCQYKSDFEKVKAFDGKYDEWGGEDLDLYQKYKKSAYRIVRAIDPSIIHIWHEKKCNPKLPNDQYRNCVRSAAKNEASRIQLGLSVLGKKIDKKRSYREKLVYSYSDGLMIRDQLG</sequence>
<dbReference type="SUPFAM" id="SSF53448">
    <property type="entry name" value="Nucleotide-diphospho-sugar transferases"/>
    <property type="match status" value="1"/>
</dbReference>
<evidence type="ECO:0000256" key="2">
    <source>
        <dbReference type="ARBA" id="ARBA00009239"/>
    </source>
</evidence>
<keyword evidence="8 9" id="KW-0472">Membrane</keyword>
<dbReference type="OrthoDB" id="431432at2759"/>
<evidence type="ECO:0000256" key="8">
    <source>
        <dbReference type="ARBA" id="ARBA00023136"/>
    </source>
</evidence>
<comment type="subcellular location">
    <subcellularLocation>
        <location evidence="1 9">Golgi apparatus</location>
        <location evidence="1 9">Golgi stack membrane</location>
        <topology evidence="1 9">Single-pass type II membrane protein</topology>
    </subcellularLocation>
</comment>
<evidence type="ECO:0000256" key="7">
    <source>
        <dbReference type="ARBA" id="ARBA00023034"/>
    </source>
</evidence>
<keyword evidence="6 9" id="KW-1133">Transmembrane helix</keyword>
<evidence type="ECO:0000313" key="11">
    <source>
        <dbReference type="Proteomes" id="UP000749559"/>
    </source>
</evidence>
<keyword evidence="5 9" id="KW-0735">Signal-anchor</keyword>
<dbReference type="GO" id="GO:0032580">
    <property type="term" value="C:Golgi cisterna membrane"/>
    <property type="evidence" value="ECO:0007669"/>
    <property type="project" value="UniProtKB-SubCell"/>
</dbReference>
<dbReference type="Proteomes" id="UP000749559">
    <property type="component" value="Unassembled WGS sequence"/>
</dbReference>
<comment type="caution">
    <text evidence="10">The sequence shown here is derived from an EMBL/GenBank/DDBJ whole genome shotgun (WGS) entry which is preliminary data.</text>
</comment>
<dbReference type="InterPro" id="IPR051227">
    <property type="entry name" value="CS_glycosyltransferase"/>
</dbReference>